<feature type="compositionally biased region" description="Basic and acidic residues" evidence="1">
    <location>
        <begin position="1"/>
        <end position="21"/>
    </location>
</feature>
<dbReference type="OrthoDB" id="10252740at2759"/>
<evidence type="ECO:0000259" key="2">
    <source>
        <dbReference type="PROSITE" id="PS50821"/>
    </source>
</evidence>
<dbReference type="CDD" id="cd02846">
    <property type="entry name" value="PAZ_argonaute_like"/>
    <property type="match status" value="1"/>
</dbReference>
<protein>
    <recommendedName>
        <fullName evidence="6">Protein argonaute-2</fullName>
    </recommendedName>
</protein>
<dbReference type="SUPFAM" id="SSF53098">
    <property type="entry name" value="Ribonuclease H-like"/>
    <property type="match status" value="1"/>
</dbReference>
<reference evidence="4 5" key="1">
    <citation type="submission" date="2020-08" db="EMBL/GenBank/DDBJ databases">
        <title>Aphidius gifuensis genome sequencing and assembly.</title>
        <authorList>
            <person name="Du Z."/>
        </authorList>
    </citation>
    <scope>NUCLEOTIDE SEQUENCE [LARGE SCALE GENOMIC DNA]</scope>
    <source>
        <strain evidence="4">YNYX2018</strain>
        <tissue evidence="4">Adults</tissue>
    </source>
</reference>
<dbReference type="InterPro" id="IPR003100">
    <property type="entry name" value="PAZ_dom"/>
</dbReference>
<dbReference type="InterPro" id="IPR045246">
    <property type="entry name" value="Piwi_ago-like"/>
</dbReference>
<evidence type="ECO:0000313" key="5">
    <source>
        <dbReference type="Proteomes" id="UP000639338"/>
    </source>
</evidence>
<dbReference type="Proteomes" id="UP000639338">
    <property type="component" value="Unassembled WGS sequence"/>
</dbReference>
<organism evidence="4 5">
    <name type="scientific">Aphidius gifuensis</name>
    <name type="common">Parasitoid wasp</name>
    <dbReference type="NCBI Taxonomy" id="684658"/>
    <lineage>
        <taxon>Eukaryota</taxon>
        <taxon>Metazoa</taxon>
        <taxon>Ecdysozoa</taxon>
        <taxon>Arthropoda</taxon>
        <taxon>Hexapoda</taxon>
        <taxon>Insecta</taxon>
        <taxon>Pterygota</taxon>
        <taxon>Neoptera</taxon>
        <taxon>Endopterygota</taxon>
        <taxon>Hymenoptera</taxon>
        <taxon>Apocrita</taxon>
        <taxon>Ichneumonoidea</taxon>
        <taxon>Braconidae</taxon>
        <taxon>Aphidiinae</taxon>
        <taxon>Aphidius</taxon>
    </lineage>
</organism>
<accession>A0A835CVG2</accession>
<dbReference type="Pfam" id="PF08699">
    <property type="entry name" value="ArgoL1"/>
    <property type="match status" value="1"/>
</dbReference>
<dbReference type="PROSITE" id="PS50821">
    <property type="entry name" value="PAZ"/>
    <property type="match status" value="1"/>
</dbReference>
<dbReference type="GO" id="GO:0034587">
    <property type="term" value="P:piRNA processing"/>
    <property type="evidence" value="ECO:0007669"/>
    <property type="project" value="UniProtKB-ARBA"/>
</dbReference>
<dbReference type="InterPro" id="IPR036085">
    <property type="entry name" value="PAZ_dom_sf"/>
</dbReference>
<evidence type="ECO:0000313" key="4">
    <source>
        <dbReference type="EMBL" id="KAF7994340.1"/>
    </source>
</evidence>
<dbReference type="SMART" id="SM00950">
    <property type="entry name" value="Piwi"/>
    <property type="match status" value="1"/>
</dbReference>
<dbReference type="CDD" id="cd04657">
    <property type="entry name" value="Piwi_ago-like"/>
    <property type="match status" value="1"/>
</dbReference>
<dbReference type="PROSITE" id="PS50822">
    <property type="entry name" value="PIWI"/>
    <property type="match status" value="1"/>
</dbReference>
<gene>
    <name evidence="4" type="ORF">HCN44_003812</name>
</gene>
<feature type="compositionally biased region" description="Basic and acidic residues" evidence="1">
    <location>
        <begin position="191"/>
        <end position="202"/>
    </location>
</feature>
<dbReference type="Pfam" id="PF16486">
    <property type="entry name" value="ArgoN"/>
    <property type="match status" value="1"/>
</dbReference>
<dbReference type="Pfam" id="PF16488">
    <property type="entry name" value="ArgoL2"/>
    <property type="match status" value="1"/>
</dbReference>
<proteinExistence type="predicted"/>
<feature type="domain" description="PAZ" evidence="2">
    <location>
        <begin position="432"/>
        <end position="533"/>
    </location>
</feature>
<dbReference type="EMBL" id="JACMRX010000002">
    <property type="protein sequence ID" value="KAF7994340.1"/>
    <property type="molecule type" value="Genomic_DNA"/>
</dbReference>
<feature type="compositionally biased region" description="Basic and acidic residues" evidence="1">
    <location>
        <begin position="36"/>
        <end position="79"/>
    </location>
</feature>
<evidence type="ECO:0008006" key="6">
    <source>
        <dbReference type="Google" id="ProtNLM"/>
    </source>
</evidence>
<dbReference type="InterPro" id="IPR032474">
    <property type="entry name" value="Argonaute_N"/>
</dbReference>
<dbReference type="InterPro" id="IPR003165">
    <property type="entry name" value="Piwi"/>
</dbReference>
<dbReference type="PANTHER" id="PTHR22891">
    <property type="entry name" value="EUKARYOTIC TRANSLATION INITIATION FACTOR 2C"/>
    <property type="match status" value="1"/>
</dbReference>
<dbReference type="SUPFAM" id="SSF101690">
    <property type="entry name" value="PAZ domain"/>
    <property type="match status" value="1"/>
</dbReference>
<dbReference type="InterPro" id="IPR014811">
    <property type="entry name" value="ArgoL1"/>
</dbReference>
<evidence type="ECO:0000256" key="1">
    <source>
        <dbReference type="SAM" id="MobiDB-lite"/>
    </source>
</evidence>
<feature type="compositionally biased region" description="Polar residues" evidence="1">
    <location>
        <begin position="148"/>
        <end position="160"/>
    </location>
</feature>
<keyword evidence="5" id="KW-1185">Reference proteome</keyword>
<dbReference type="Gene3D" id="3.30.420.10">
    <property type="entry name" value="Ribonuclease H-like superfamily/Ribonuclease H"/>
    <property type="match status" value="1"/>
</dbReference>
<comment type="caution">
    <text evidence="4">The sequence shown here is derived from an EMBL/GenBank/DDBJ whole genome shotgun (WGS) entry which is preliminary data.</text>
</comment>
<feature type="domain" description="Piwi" evidence="3">
    <location>
        <begin position="695"/>
        <end position="1001"/>
    </location>
</feature>
<dbReference type="AlphaFoldDB" id="A0A835CVG2"/>
<dbReference type="Pfam" id="PF02171">
    <property type="entry name" value="Piwi"/>
    <property type="match status" value="1"/>
</dbReference>
<sequence>MEKRGKDKSEQQLSDRMHDLQVDGPRGRGRGRGKAFGRDQRGPPGNDDRPGPRDQRGQRFSRNDHRGNDREDRREDRRPPSSSQEQRPQQTNGPPPGMKAPSSAPSFWGPKKDEQTIGQQKSDATPPPPGFTRPASSPANKQQQQQQIASTTRSDLNPATSRGGQSQSQGQQQQQQQQQRQQQQLSVTSIDAKKMPEKEKNRLLDLIPVRKNPNKAGTLGRKIRVRTNMMEITFNKNFKLNATHYDIKFDPDKPKFLKRLAFNAMRQCNFPNNWPAFDGRANVYSAGDLPFGHSITSEVEVIVDNESQERRNVKVTLTKANVIDISWFKNIAPGMKEHEKNFSSMQVLDVVLRCASYDRAIMVGRSFYQRPNNPVDLGTGMELWTGLFQSAVLGWKPYFNVDVAHKSFPKPQPVLQAIKDVCSTYRDPCNTVTADVIERNIDKINSYLRMLKVTYQLPNKPTTKRTVGINGLDKPPAKAIFKMANGQETDVLTYFSGAKNYKIKYPDLPLLWVGSRTKNPHILVPLELCTIASGNVTNRKLDEQQTSAMIKQAATPPAIRENKIMEAFNNMNFNTNKTMQEFGINVSGKFTEVDARVLEAPGLHDEKPIRVNKGVWNANKFYKTPNIPDKSWTILNLSRVDERVLMEFVNELKRNSNGMQIGEPDKPFKSLQLRGNDLRPLIGYLQDMKQRGLKLIVVVIPSRMADVYPKVKQVAELKVGILTQCIKDFTIERKMNKMTAGNILLKLNSKLNGINHIFAPADKPDCLKTPCMFIGADVTHPSPDATDIPSIAAVAASFDPTAFKYNVTIKLQPPRQEVISDLTEIIYNQLSRFMEMNKQRKPDKIIYYRDGVSEGQFPQIMHYELTAIRNACVKIGLPEKYEPKITFLVVQKRHHIRLFPTDKRNSDDRAGNVQAGTIVDTQITHPSHIDFYLVSHASIQGTAKPTKYRCLWDDNDMTEDQIEKLTYYLCHMFSRCTRSVSYPAPTYYAHLAAFRARALTHNVHIKLNDLPSEQRNKLTLCQDFHSNNPMFFV</sequence>
<evidence type="ECO:0000259" key="3">
    <source>
        <dbReference type="PROSITE" id="PS50822"/>
    </source>
</evidence>
<dbReference type="SMART" id="SM01163">
    <property type="entry name" value="DUF1785"/>
    <property type="match status" value="1"/>
</dbReference>
<dbReference type="InterPro" id="IPR036397">
    <property type="entry name" value="RNaseH_sf"/>
</dbReference>
<dbReference type="GO" id="GO:0003723">
    <property type="term" value="F:RNA binding"/>
    <property type="evidence" value="ECO:0007669"/>
    <property type="project" value="InterPro"/>
</dbReference>
<feature type="compositionally biased region" description="Low complexity" evidence="1">
    <location>
        <begin position="80"/>
        <end position="90"/>
    </location>
</feature>
<feature type="compositionally biased region" description="Low complexity" evidence="1">
    <location>
        <begin position="161"/>
        <end position="184"/>
    </location>
</feature>
<dbReference type="Pfam" id="PF02170">
    <property type="entry name" value="PAZ"/>
    <property type="match status" value="1"/>
</dbReference>
<name>A0A835CVG2_APHGI</name>
<feature type="region of interest" description="Disordered" evidence="1">
    <location>
        <begin position="1"/>
        <end position="202"/>
    </location>
</feature>
<dbReference type="Gene3D" id="2.170.260.10">
    <property type="entry name" value="paz domain"/>
    <property type="match status" value="1"/>
</dbReference>
<dbReference type="InterPro" id="IPR012337">
    <property type="entry name" value="RNaseH-like_sf"/>
</dbReference>
<dbReference type="Gene3D" id="3.40.50.2300">
    <property type="match status" value="1"/>
</dbReference>
<dbReference type="InterPro" id="IPR032472">
    <property type="entry name" value="ArgoL2"/>
</dbReference>